<gene>
    <name evidence="3" type="ORF">RCOM_1135560</name>
</gene>
<name>B9RVG3_RICCO</name>
<sequence>MVGIEEQQSEIQALQEEVTTIRSQVQDLMDTVRQQTELLKLLLPTLKTKNATSSGIAPGNGANTPVPPSPPVTLDFTAPTIEKEKPRPIICMSLWIAMIRC</sequence>
<organism evidence="3 4">
    <name type="scientific">Ricinus communis</name>
    <name type="common">Castor bean</name>
    <dbReference type="NCBI Taxonomy" id="3988"/>
    <lineage>
        <taxon>Eukaryota</taxon>
        <taxon>Viridiplantae</taxon>
        <taxon>Streptophyta</taxon>
        <taxon>Embryophyta</taxon>
        <taxon>Tracheophyta</taxon>
        <taxon>Spermatophyta</taxon>
        <taxon>Magnoliopsida</taxon>
        <taxon>eudicotyledons</taxon>
        <taxon>Gunneridae</taxon>
        <taxon>Pentapetalae</taxon>
        <taxon>rosids</taxon>
        <taxon>fabids</taxon>
        <taxon>Malpighiales</taxon>
        <taxon>Euphorbiaceae</taxon>
        <taxon>Acalyphoideae</taxon>
        <taxon>Acalypheae</taxon>
        <taxon>Ricinus</taxon>
    </lineage>
</organism>
<evidence type="ECO:0000256" key="1">
    <source>
        <dbReference type="SAM" id="Coils"/>
    </source>
</evidence>
<accession>B9RVG3</accession>
<keyword evidence="4" id="KW-1185">Reference proteome</keyword>
<evidence type="ECO:0000313" key="3">
    <source>
        <dbReference type="EMBL" id="EEF44664.1"/>
    </source>
</evidence>
<feature type="coiled-coil region" evidence="1">
    <location>
        <begin position="4"/>
        <end position="31"/>
    </location>
</feature>
<dbReference type="AlphaFoldDB" id="B9RVG3"/>
<evidence type="ECO:0000256" key="2">
    <source>
        <dbReference type="SAM" id="MobiDB-lite"/>
    </source>
</evidence>
<reference evidence="4" key="1">
    <citation type="journal article" date="2010" name="Nat. Biotechnol.">
        <title>Draft genome sequence of the oilseed species Ricinus communis.</title>
        <authorList>
            <person name="Chan A.P."/>
            <person name="Crabtree J."/>
            <person name="Zhao Q."/>
            <person name="Lorenzi H."/>
            <person name="Orvis J."/>
            <person name="Puiu D."/>
            <person name="Melake-Berhan A."/>
            <person name="Jones K.M."/>
            <person name="Redman J."/>
            <person name="Chen G."/>
            <person name="Cahoon E.B."/>
            <person name="Gedil M."/>
            <person name="Stanke M."/>
            <person name="Haas B.J."/>
            <person name="Wortman J.R."/>
            <person name="Fraser-Liggett C.M."/>
            <person name="Ravel J."/>
            <person name="Rabinowicz P.D."/>
        </authorList>
    </citation>
    <scope>NUCLEOTIDE SEQUENCE [LARGE SCALE GENOMIC DNA]</scope>
    <source>
        <strain evidence="4">cv. Hale</strain>
    </source>
</reference>
<evidence type="ECO:0000313" key="4">
    <source>
        <dbReference type="Proteomes" id="UP000008311"/>
    </source>
</evidence>
<protein>
    <submittedName>
        <fullName evidence="3">Uncharacterized protein</fullName>
    </submittedName>
</protein>
<keyword evidence="1" id="KW-0175">Coiled coil</keyword>
<dbReference type="EMBL" id="EQ973820">
    <property type="protein sequence ID" value="EEF44664.1"/>
    <property type="molecule type" value="Genomic_DNA"/>
</dbReference>
<dbReference type="InParanoid" id="B9RVG3"/>
<feature type="region of interest" description="Disordered" evidence="2">
    <location>
        <begin position="52"/>
        <end position="79"/>
    </location>
</feature>
<proteinExistence type="predicted"/>
<dbReference type="Proteomes" id="UP000008311">
    <property type="component" value="Unassembled WGS sequence"/>
</dbReference>